<keyword evidence="5" id="KW-1185">Reference proteome</keyword>
<dbReference type="AlphaFoldDB" id="A0A291LVM1"/>
<dbReference type="Gene3D" id="3.40.630.30">
    <property type="match status" value="1"/>
</dbReference>
<evidence type="ECO:0000259" key="3">
    <source>
        <dbReference type="PROSITE" id="PS51186"/>
    </source>
</evidence>
<dbReference type="InterPro" id="IPR016181">
    <property type="entry name" value="Acyl_CoA_acyltransferase"/>
</dbReference>
<dbReference type="SUPFAM" id="SSF55729">
    <property type="entry name" value="Acyl-CoA N-acyltransferases (Nat)"/>
    <property type="match status" value="1"/>
</dbReference>
<evidence type="ECO:0000313" key="4">
    <source>
        <dbReference type="EMBL" id="ATI40697.1"/>
    </source>
</evidence>
<gene>
    <name evidence="4" type="ORF">CBW24_00820</name>
</gene>
<dbReference type="GO" id="GO:0016747">
    <property type="term" value="F:acyltransferase activity, transferring groups other than amino-acyl groups"/>
    <property type="evidence" value="ECO:0007669"/>
    <property type="project" value="InterPro"/>
</dbReference>
<dbReference type="InterPro" id="IPR050680">
    <property type="entry name" value="YpeA/RimI_acetyltransf"/>
</dbReference>
<dbReference type="OrthoDB" id="7301318at2"/>
<organism evidence="4 5">
    <name type="scientific">Pacificitalea manganoxidans</name>
    <dbReference type="NCBI Taxonomy" id="1411902"/>
    <lineage>
        <taxon>Bacteria</taxon>
        <taxon>Pseudomonadati</taxon>
        <taxon>Pseudomonadota</taxon>
        <taxon>Alphaproteobacteria</taxon>
        <taxon>Rhodobacterales</taxon>
        <taxon>Paracoccaceae</taxon>
        <taxon>Pacificitalea</taxon>
    </lineage>
</organism>
<sequence>MSGTPPRTADLFDAVELTWPAARLHRAGPWLIREGQGGGKRVSAASLLGDTPDIAQMETEQAALDQAPLVMIRAGQEALDTALAEAGYARVDPVMVLVAPARDMCADLPPDTGFTVDWPPLAAQVEIWEEGGIGPARIAVMDRCMLPRTTLLGRVRDKPAATAYVALHEDIAMLHALEVRAPYRRAGLGRQMMQAAAGWAMAQGAQWMAVLVVEQNVAAQGLYQRLGMRPAGHYHYRIRK</sequence>
<dbReference type="RefSeq" id="WP_097372357.1">
    <property type="nucleotide sequence ID" value="NZ_CP021404.1"/>
</dbReference>
<dbReference type="InterPro" id="IPR000182">
    <property type="entry name" value="GNAT_dom"/>
</dbReference>
<keyword evidence="1" id="KW-0808">Transferase</keyword>
<dbReference type="KEGG" id="cmag:CBW24_00820"/>
<dbReference type="EMBL" id="CP021404">
    <property type="protein sequence ID" value="ATI40697.1"/>
    <property type="molecule type" value="Genomic_DNA"/>
</dbReference>
<protein>
    <recommendedName>
        <fullName evidence="3">N-acetyltransferase domain-containing protein</fullName>
    </recommendedName>
</protein>
<evidence type="ECO:0000256" key="2">
    <source>
        <dbReference type="ARBA" id="ARBA00023315"/>
    </source>
</evidence>
<reference evidence="4 5" key="1">
    <citation type="submission" date="2017-05" db="EMBL/GenBank/DDBJ databases">
        <title>Comparative genomic and metabolic analysis of manganese-oxidizing mechanisms in Celeribater manganoxidans DY25T: its adaption to the environment of polymetallic nodule.</title>
        <authorList>
            <person name="Wang X."/>
        </authorList>
    </citation>
    <scope>NUCLEOTIDE SEQUENCE [LARGE SCALE GENOMIC DNA]</scope>
    <source>
        <strain evidence="4 5">DY25</strain>
    </source>
</reference>
<accession>A0A291LVM1</accession>
<name>A0A291LVM1_9RHOB</name>
<dbReference type="PANTHER" id="PTHR43420">
    <property type="entry name" value="ACETYLTRANSFERASE"/>
    <property type="match status" value="1"/>
</dbReference>
<proteinExistence type="predicted"/>
<dbReference type="Pfam" id="PF00583">
    <property type="entry name" value="Acetyltransf_1"/>
    <property type="match status" value="1"/>
</dbReference>
<evidence type="ECO:0000256" key="1">
    <source>
        <dbReference type="ARBA" id="ARBA00022679"/>
    </source>
</evidence>
<feature type="domain" description="N-acetyltransferase" evidence="3">
    <location>
        <begin position="106"/>
        <end position="240"/>
    </location>
</feature>
<keyword evidence="2" id="KW-0012">Acyltransferase</keyword>
<dbReference type="CDD" id="cd04301">
    <property type="entry name" value="NAT_SF"/>
    <property type="match status" value="1"/>
</dbReference>
<evidence type="ECO:0000313" key="5">
    <source>
        <dbReference type="Proteomes" id="UP000219050"/>
    </source>
</evidence>
<dbReference type="PROSITE" id="PS51186">
    <property type="entry name" value="GNAT"/>
    <property type="match status" value="1"/>
</dbReference>
<dbReference type="Proteomes" id="UP000219050">
    <property type="component" value="Chromosome"/>
</dbReference>